<evidence type="ECO:0000313" key="2">
    <source>
        <dbReference type="Proteomes" id="UP001143349"/>
    </source>
</evidence>
<protein>
    <recommendedName>
        <fullName evidence="3">Transposase</fullName>
    </recommendedName>
</protein>
<evidence type="ECO:0000313" key="1">
    <source>
        <dbReference type="EMBL" id="GLK63179.1"/>
    </source>
</evidence>
<evidence type="ECO:0008006" key="3">
    <source>
        <dbReference type="Google" id="ProtNLM"/>
    </source>
</evidence>
<comment type="caution">
    <text evidence="1">The sequence shown here is derived from an EMBL/GenBank/DDBJ whole genome shotgun (WGS) entry which is preliminary data.</text>
</comment>
<keyword evidence="2" id="KW-1185">Reference proteome</keyword>
<dbReference type="Proteomes" id="UP001143349">
    <property type="component" value="Unassembled WGS sequence"/>
</dbReference>
<reference evidence="1" key="1">
    <citation type="journal article" date="2014" name="Int. J. Syst. Evol. Microbiol.">
        <title>Complete genome sequence of Corynebacterium casei LMG S-19264T (=DSM 44701T), isolated from a smear-ripened cheese.</title>
        <authorList>
            <consortium name="US DOE Joint Genome Institute (JGI-PGF)"/>
            <person name="Walter F."/>
            <person name="Albersmeier A."/>
            <person name="Kalinowski J."/>
            <person name="Ruckert C."/>
        </authorList>
    </citation>
    <scope>NUCLEOTIDE SEQUENCE</scope>
    <source>
        <strain evidence="1">VKM B-2222</strain>
    </source>
</reference>
<proteinExistence type="predicted"/>
<accession>A0AAD3RT27</accession>
<name>A0AAD3RT27_9RHOB</name>
<organism evidence="1 2">
    <name type="scientific">Paracoccus kondratievae</name>
    <dbReference type="NCBI Taxonomy" id="135740"/>
    <lineage>
        <taxon>Bacteria</taxon>
        <taxon>Pseudomonadati</taxon>
        <taxon>Pseudomonadota</taxon>
        <taxon>Alphaproteobacteria</taxon>
        <taxon>Rhodobacterales</taxon>
        <taxon>Paracoccaceae</taxon>
        <taxon>Paracoccus</taxon>
    </lineage>
</organism>
<dbReference type="AlphaFoldDB" id="A0AAD3RT27"/>
<sequence>MQADARGRPLRFIITAGQVGEITQASSLPQGQSGDVVLADKVCDSKALRQIIASVGAEAVIPSNGLRKIIIPHDERACAHRNHIGRCFSQMKHFRRFASRYDRRAVHLPGLRLSRCHYAPDVVNVRSGLARQAWPGVELLCQSWSGGPEVGAAVYRLTETLEDDGIPLVPCRRTF</sequence>
<gene>
    <name evidence="1" type="ORF">GCM10017635_06480</name>
</gene>
<reference evidence="1" key="2">
    <citation type="submission" date="2023-01" db="EMBL/GenBank/DDBJ databases">
        <authorList>
            <person name="Sun Q."/>
            <person name="Evtushenko L."/>
        </authorList>
    </citation>
    <scope>NUCLEOTIDE SEQUENCE</scope>
    <source>
        <strain evidence="1">VKM B-2222</strain>
    </source>
</reference>
<dbReference type="EMBL" id="BSFH01000015">
    <property type="protein sequence ID" value="GLK63179.1"/>
    <property type="molecule type" value="Genomic_DNA"/>
</dbReference>